<dbReference type="PROSITE" id="PS51257">
    <property type="entry name" value="PROKAR_LIPOPROTEIN"/>
    <property type="match status" value="1"/>
</dbReference>
<proteinExistence type="predicted"/>
<accession>A0ABS5BLP1</accession>
<dbReference type="EMBL" id="JAGKQQ010000001">
    <property type="protein sequence ID" value="MBP3954617.1"/>
    <property type="molecule type" value="Genomic_DNA"/>
</dbReference>
<feature type="region of interest" description="Disordered" evidence="1">
    <location>
        <begin position="19"/>
        <end position="45"/>
    </location>
</feature>
<gene>
    <name evidence="2" type="ORF">J8F10_04875</name>
</gene>
<dbReference type="Proteomes" id="UP000676565">
    <property type="component" value="Unassembled WGS sequence"/>
</dbReference>
<dbReference type="RefSeq" id="WP_210652737.1">
    <property type="nucleotide sequence ID" value="NZ_JAGKQQ010000001.1"/>
</dbReference>
<organism evidence="2 3">
    <name type="scientific">Gemmata palustris</name>
    <dbReference type="NCBI Taxonomy" id="2822762"/>
    <lineage>
        <taxon>Bacteria</taxon>
        <taxon>Pseudomonadati</taxon>
        <taxon>Planctomycetota</taxon>
        <taxon>Planctomycetia</taxon>
        <taxon>Gemmatales</taxon>
        <taxon>Gemmataceae</taxon>
        <taxon>Gemmata</taxon>
    </lineage>
</organism>
<evidence type="ECO:0000313" key="3">
    <source>
        <dbReference type="Proteomes" id="UP000676565"/>
    </source>
</evidence>
<sequence>MKTACTVLLVLGVGIATGCKKRPEPPADPSEASTAPTNVPEPAPLALGKRGTFTVGKNTTFVLGPIDSTGHIDYVTAINDRLSKGVTTENNANVAIWNVIGPNAPGSGKVPNGFFEKMGVTPPPETGDYFIDVKQYAEKTIGAGTSPAALDAVREFSARPWTADENTTSSGWLQANAKPLTALREAVKRTHFYNPIIPERTEKGSNGMHSALLPTVQVCRELAAAFAARAMLFLGHGNVNEAWQDVLACHRLGRLVGHGGTLFEYLASASIEQIACRAEVAFLDHAKPDAKSLERCLEDLRALPPRTEVAEHLDYDRFAYLDTVMQINHRGLEYLQTIGGNTQVQDRLANFMRETIDWDLALEAGNVWFDQLSAAARAKGRATRVREFDVFITDIKAMKAETMKPDRLNQLLLGGKEAAQARGQIIGDVLAGLLLPAAYKVTDAADRAQQGFDTTMVAYALAWYQRVNGRYPDSLAKLAPTYLSAVPGDLFSGKELIYRPNAHGFLLYSVGVNGVDDGTHGKDSKPPGDDIIVRIPHLPKP</sequence>
<dbReference type="Gene3D" id="3.30.700.10">
    <property type="entry name" value="Glycoprotein, Type 4 Pilin"/>
    <property type="match status" value="1"/>
</dbReference>
<evidence type="ECO:0000256" key="1">
    <source>
        <dbReference type="SAM" id="MobiDB-lite"/>
    </source>
</evidence>
<evidence type="ECO:0000313" key="2">
    <source>
        <dbReference type="EMBL" id="MBP3954617.1"/>
    </source>
</evidence>
<protein>
    <submittedName>
        <fullName evidence="2">Uncharacterized protein</fullName>
    </submittedName>
</protein>
<comment type="caution">
    <text evidence="2">The sequence shown here is derived from an EMBL/GenBank/DDBJ whole genome shotgun (WGS) entry which is preliminary data.</text>
</comment>
<name>A0ABS5BLP1_9BACT</name>
<reference evidence="2 3" key="1">
    <citation type="submission" date="2021-04" db="EMBL/GenBank/DDBJ databases">
        <authorList>
            <person name="Ivanova A."/>
        </authorList>
    </citation>
    <scope>NUCLEOTIDE SEQUENCE [LARGE SCALE GENOMIC DNA]</scope>
    <source>
        <strain evidence="2 3">G18</strain>
    </source>
</reference>
<keyword evidence="3" id="KW-1185">Reference proteome</keyword>